<dbReference type="PANTHER" id="PTHR43270">
    <property type="entry name" value="BETA-ALA-HIS DIPEPTIDASE"/>
    <property type="match status" value="1"/>
</dbReference>
<organism evidence="5 6">
    <name type="scientific">Cellulomonas persica</name>
    <dbReference type="NCBI Taxonomy" id="76861"/>
    <lineage>
        <taxon>Bacteria</taxon>
        <taxon>Bacillati</taxon>
        <taxon>Actinomycetota</taxon>
        <taxon>Actinomycetes</taxon>
        <taxon>Micrococcales</taxon>
        <taxon>Cellulomonadaceae</taxon>
        <taxon>Cellulomonas</taxon>
    </lineage>
</organism>
<evidence type="ECO:0000313" key="5">
    <source>
        <dbReference type="EMBL" id="GEK17626.1"/>
    </source>
</evidence>
<dbReference type="PANTHER" id="PTHR43270:SF12">
    <property type="entry name" value="SUCCINYL-DIAMINOPIMELATE DESUCCINYLASE"/>
    <property type="match status" value="1"/>
</dbReference>
<evidence type="ECO:0000256" key="3">
    <source>
        <dbReference type="ARBA" id="ARBA00022801"/>
    </source>
</evidence>
<dbReference type="SUPFAM" id="SSF53187">
    <property type="entry name" value="Zn-dependent exopeptidases"/>
    <property type="match status" value="1"/>
</dbReference>
<keyword evidence="2" id="KW-0479">Metal-binding</keyword>
<name>A0A510UT28_9CELL</name>
<dbReference type="Proteomes" id="UP000321386">
    <property type="component" value="Unassembled WGS sequence"/>
</dbReference>
<dbReference type="AlphaFoldDB" id="A0A510UT28"/>
<sequence length="466" mass="48608">MRSRGPYNYVPSMSSDPLGDDAIAAGAARLLPTLVDDVVRLSRIASVAAPGSPPGPLLEAHDEVVALLRRAGVEQIDQILLDGMTAPTIVADVPGPPGAPTVLMYTHYDVVPAGDEALWSSPPYEPVVTDDRVVGRGVADSKANIAAMIGALELYGTKPPVTLRFVLEGHEEFGSVFEEHPPASPETYAADAIVIADVGNVRPGQPTLTIGLRGSVTVTVEARTLGSDKHSGQFGGAAPDARTALVRALAALHDDQGALVVPGLRRDPWTGSTYSDDEFRELGEVLDGVPLVGDGDLGSRIWSGPAVTIIGFDAPPTTAPLNAVASSAKAVLNLRVHPAQPAQEAGEALTTFLRGLKPFGIELDVQVGEAGNGILAATGGPAFRAAERALRVAWGAEPGTMALGGSIPIVMSFHEAQPAAEKILFGASDGYCNMHGPDERLLIDELERTVVAMATFWRELAATKES</sequence>
<dbReference type="GO" id="GO:0008233">
    <property type="term" value="F:peptidase activity"/>
    <property type="evidence" value="ECO:0007669"/>
    <property type="project" value="UniProtKB-KW"/>
</dbReference>
<dbReference type="InterPro" id="IPR011650">
    <property type="entry name" value="Peptidase_M20_dimer"/>
</dbReference>
<dbReference type="NCBIfam" id="NF005914">
    <property type="entry name" value="PRK07907.1"/>
    <property type="match status" value="1"/>
</dbReference>
<gene>
    <name evidence="5" type="ORF">CPE01_13590</name>
</gene>
<protein>
    <submittedName>
        <fullName evidence="5">Dipeptidase</fullName>
    </submittedName>
</protein>
<dbReference type="InterPro" id="IPR002933">
    <property type="entry name" value="Peptidase_M20"/>
</dbReference>
<dbReference type="Gene3D" id="3.30.70.360">
    <property type="match status" value="1"/>
</dbReference>
<keyword evidence="6" id="KW-1185">Reference proteome</keyword>
<reference evidence="5 6" key="1">
    <citation type="submission" date="2019-07" db="EMBL/GenBank/DDBJ databases">
        <title>Whole genome shotgun sequence of Cellulomonas persica NBRC 101101.</title>
        <authorList>
            <person name="Hosoyama A."/>
            <person name="Uohara A."/>
            <person name="Ohji S."/>
            <person name="Ichikawa N."/>
        </authorList>
    </citation>
    <scope>NUCLEOTIDE SEQUENCE [LARGE SCALE GENOMIC DNA]</scope>
    <source>
        <strain evidence="5 6">NBRC 101101</strain>
    </source>
</reference>
<evidence type="ECO:0000256" key="2">
    <source>
        <dbReference type="ARBA" id="ARBA00022723"/>
    </source>
</evidence>
<dbReference type="Pfam" id="PF07687">
    <property type="entry name" value="M20_dimer"/>
    <property type="match status" value="1"/>
</dbReference>
<keyword evidence="1" id="KW-0645">Protease</keyword>
<dbReference type="GO" id="GO:0006508">
    <property type="term" value="P:proteolysis"/>
    <property type="evidence" value="ECO:0007669"/>
    <property type="project" value="UniProtKB-KW"/>
</dbReference>
<dbReference type="Pfam" id="PF01546">
    <property type="entry name" value="Peptidase_M20"/>
    <property type="match status" value="1"/>
</dbReference>
<dbReference type="GO" id="GO:0046872">
    <property type="term" value="F:metal ion binding"/>
    <property type="evidence" value="ECO:0007669"/>
    <property type="project" value="UniProtKB-KW"/>
</dbReference>
<evidence type="ECO:0000256" key="1">
    <source>
        <dbReference type="ARBA" id="ARBA00022670"/>
    </source>
</evidence>
<dbReference type="EMBL" id="BJUA01000005">
    <property type="protein sequence ID" value="GEK17626.1"/>
    <property type="molecule type" value="Genomic_DNA"/>
</dbReference>
<accession>A0A510UT28</accession>
<dbReference type="Gene3D" id="3.40.630.10">
    <property type="entry name" value="Zn peptidases"/>
    <property type="match status" value="1"/>
</dbReference>
<dbReference type="InterPro" id="IPR051458">
    <property type="entry name" value="Cyt/Met_Dipeptidase"/>
</dbReference>
<comment type="caution">
    <text evidence="5">The sequence shown here is derived from an EMBL/GenBank/DDBJ whole genome shotgun (WGS) entry which is preliminary data.</text>
</comment>
<evidence type="ECO:0000259" key="4">
    <source>
        <dbReference type="Pfam" id="PF07687"/>
    </source>
</evidence>
<feature type="domain" description="Peptidase M20 dimerisation" evidence="4">
    <location>
        <begin position="210"/>
        <end position="354"/>
    </location>
</feature>
<proteinExistence type="predicted"/>
<keyword evidence="3" id="KW-0378">Hydrolase</keyword>
<evidence type="ECO:0000313" key="6">
    <source>
        <dbReference type="Proteomes" id="UP000321386"/>
    </source>
</evidence>